<keyword evidence="5" id="KW-0349">Heme</keyword>
<dbReference type="RefSeq" id="WP_243331433.1">
    <property type="nucleotide sequence ID" value="NZ_AP027081.1"/>
</dbReference>
<comment type="similarity">
    <text evidence="2">Belongs to the HupC/HyaC/HydC family.</text>
</comment>
<dbReference type="NCBIfam" id="TIGR02125">
    <property type="entry name" value="CytB-hydogenase"/>
    <property type="match status" value="1"/>
</dbReference>
<reference evidence="14" key="1">
    <citation type="journal article" date="2023" name="Int. J. Syst. Evol. Microbiol.">
        <title>Mesoterricola silvestris gen. nov., sp. nov., Mesoterricola sediminis sp. nov., Geothrix oryzae sp. nov., Geothrix edaphica sp. nov., Geothrix rubra sp. nov., and Geothrix limicola sp. nov., six novel members of Acidobacteriota isolated from soils.</title>
        <authorList>
            <person name="Itoh H."/>
            <person name="Sugisawa Y."/>
            <person name="Mise K."/>
            <person name="Xu Z."/>
            <person name="Kuniyasu M."/>
            <person name="Ushijima N."/>
            <person name="Kawano K."/>
            <person name="Kobayashi E."/>
            <person name="Shiratori Y."/>
            <person name="Masuda Y."/>
            <person name="Senoo K."/>
        </authorList>
    </citation>
    <scope>NUCLEOTIDE SEQUENCE</scope>
    <source>
        <strain evidence="14">W786</strain>
    </source>
</reference>
<dbReference type="Proteomes" id="UP001228113">
    <property type="component" value="Chromosome"/>
</dbReference>
<evidence type="ECO:0000313" key="15">
    <source>
        <dbReference type="Proteomes" id="UP001228113"/>
    </source>
</evidence>
<dbReference type="Pfam" id="PF01292">
    <property type="entry name" value="Ni_hydr_CYTB"/>
    <property type="match status" value="1"/>
</dbReference>
<feature type="domain" description="Cytochrome b561 bacterial/Ni-hydrogenase" evidence="13">
    <location>
        <begin position="13"/>
        <end position="217"/>
    </location>
</feature>
<evidence type="ECO:0000259" key="13">
    <source>
        <dbReference type="Pfam" id="PF01292"/>
    </source>
</evidence>
<evidence type="ECO:0000256" key="1">
    <source>
        <dbReference type="ARBA" id="ARBA00004651"/>
    </source>
</evidence>
<dbReference type="Gene3D" id="1.20.950.20">
    <property type="entry name" value="Transmembrane di-heme cytochromes, Chain C"/>
    <property type="match status" value="1"/>
</dbReference>
<gene>
    <name evidence="14" type="primary">hupC</name>
    <name evidence="14" type="ORF">METESE_27090</name>
</gene>
<feature type="transmembrane region" description="Helical" evidence="12">
    <location>
        <begin position="20"/>
        <end position="43"/>
    </location>
</feature>
<evidence type="ECO:0000256" key="12">
    <source>
        <dbReference type="SAM" id="Phobius"/>
    </source>
</evidence>
<keyword evidence="10" id="KW-0408">Iron</keyword>
<keyword evidence="6 12" id="KW-0812">Transmembrane</keyword>
<keyword evidence="7" id="KW-0479">Metal-binding</keyword>
<evidence type="ECO:0000256" key="9">
    <source>
        <dbReference type="ARBA" id="ARBA00022989"/>
    </source>
</evidence>
<dbReference type="AlphaFoldDB" id="A0AA48KD29"/>
<dbReference type="InterPro" id="IPR011577">
    <property type="entry name" value="Cyt_b561_bac/Ni-Hgenase"/>
</dbReference>
<evidence type="ECO:0000256" key="4">
    <source>
        <dbReference type="ARBA" id="ARBA00022475"/>
    </source>
</evidence>
<dbReference type="PANTHER" id="PTHR30485:SF0">
    <property type="entry name" value="NI_FE-HYDROGENASE 1 B-TYPE CYTOCHROME SUBUNIT-RELATED"/>
    <property type="match status" value="1"/>
</dbReference>
<dbReference type="PANTHER" id="PTHR30485">
    <property type="entry name" value="NI/FE-HYDROGENASE 1 B-TYPE CYTOCHROME SUBUNIT"/>
    <property type="match status" value="1"/>
</dbReference>
<keyword evidence="4" id="KW-1003">Cell membrane</keyword>
<keyword evidence="8" id="KW-0249">Electron transport</keyword>
<evidence type="ECO:0000256" key="5">
    <source>
        <dbReference type="ARBA" id="ARBA00022617"/>
    </source>
</evidence>
<evidence type="ECO:0000256" key="10">
    <source>
        <dbReference type="ARBA" id="ARBA00023004"/>
    </source>
</evidence>
<feature type="transmembrane region" description="Helical" evidence="12">
    <location>
        <begin position="55"/>
        <end position="81"/>
    </location>
</feature>
<evidence type="ECO:0000256" key="3">
    <source>
        <dbReference type="ARBA" id="ARBA00022448"/>
    </source>
</evidence>
<dbReference type="KEGG" id="msea:METESE_27090"/>
<dbReference type="GO" id="GO:0009055">
    <property type="term" value="F:electron transfer activity"/>
    <property type="evidence" value="ECO:0007669"/>
    <property type="project" value="InterPro"/>
</dbReference>
<dbReference type="InterPro" id="IPR016174">
    <property type="entry name" value="Di-haem_cyt_TM"/>
</dbReference>
<organism evidence="14 15">
    <name type="scientific">Mesoterricola sediminis</name>
    <dbReference type="NCBI Taxonomy" id="2927980"/>
    <lineage>
        <taxon>Bacteria</taxon>
        <taxon>Pseudomonadati</taxon>
        <taxon>Acidobacteriota</taxon>
        <taxon>Holophagae</taxon>
        <taxon>Holophagales</taxon>
        <taxon>Holophagaceae</taxon>
        <taxon>Mesoterricola</taxon>
    </lineage>
</organism>
<accession>A0AA48KD29</accession>
<dbReference type="InterPro" id="IPR051542">
    <property type="entry name" value="Hydrogenase_cytochrome"/>
</dbReference>
<dbReference type="EMBL" id="AP027081">
    <property type="protein sequence ID" value="BDU77751.1"/>
    <property type="molecule type" value="Genomic_DNA"/>
</dbReference>
<name>A0AA48KD29_9BACT</name>
<feature type="transmembrane region" description="Helical" evidence="12">
    <location>
        <begin position="183"/>
        <end position="201"/>
    </location>
</feature>
<proteinExistence type="inferred from homology"/>
<dbReference type="InterPro" id="IPR000516">
    <property type="entry name" value="Ni-dep_Hydgase_cyt-B"/>
</dbReference>
<evidence type="ECO:0000256" key="11">
    <source>
        <dbReference type="ARBA" id="ARBA00023136"/>
    </source>
</evidence>
<keyword evidence="11 12" id="KW-0472">Membrane</keyword>
<keyword evidence="3" id="KW-0813">Transport</keyword>
<dbReference type="PRINTS" id="PR00161">
    <property type="entry name" value="NIHGNASECYTB"/>
</dbReference>
<dbReference type="GO" id="GO:0022904">
    <property type="term" value="P:respiratory electron transport chain"/>
    <property type="evidence" value="ECO:0007669"/>
    <property type="project" value="InterPro"/>
</dbReference>
<evidence type="ECO:0000313" key="14">
    <source>
        <dbReference type="EMBL" id="BDU77751.1"/>
    </source>
</evidence>
<comment type="subcellular location">
    <subcellularLocation>
        <location evidence="1">Cell membrane</location>
        <topology evidence="1">Multi-pass membrane protein</topology>
    </subcellularLocation>
</comment>
<evidence type="ECO:0000256" key="2">
    <source>
        <dbReference type="ARBA" id="ARBA00008622"/>
    </source>
</evidence>
<dbReference type="GO" id="GO:0005506">
    <property type="term" value="F:iron ion binding"/>
    <property type="evidence" value="ECO:0007669"/>
    <property type="project" value="InterPro"/>
</dbReference>
<dbReference type="GO" id="GO:0005886">
    <property type="term" value="C:plasma membrane"/>
    <property type="evidence" value="ECO:0007669"/>
    <property type="project" value="UniProtKB-SubCell"/>
</dbReference>
<keyword evidence="9 12" id="KW-1133">Transmembrane helix</keyword>
<evidence type="ECO:0000256" key="8">
    <source>
        <dbReference type="ARBA" id="ARBA00022982"/>
    </source>
</evidence>
<dbReference type="GO" id="GO:0020037">
    <property type="term" value="F:heme binding"/>
    <property type="evidence" value="ECO:0007669"/>
    <property type="project" value="TreeGrafter"/>
</dbReference>
<sequence length="229" mass="26234">MTSTNATYRRVYVWELPVRAFHWINGIAVALLMATGFAIGNPVHVDMAQEASGQYWFGAVRFVHFTAAWVFLVNFAARIYWGFAGNQYASWKTFIPTSRGTLAEILEVLKVDIFQTRLKGHVHLGHNPLAGAIYFGTFFLFLFQVATGFALYAPMSGSWVAKAFAWVVPLLGGDQNVRQWHHIMLWFYVLFCMVHIYLVFYHDYIEGRGTTSSMVGGWKFERKERREGP</sequence>
<feature type="transmembrane region" description="Helical" evidence="12">
    <location>
        <begin position="132"/>
        <end position="152"/>
    </location>
</feature>
<protein>
    <submittedName>
        <fullName evidence="14">Ni/Fe-hydrogenase B-type cytochrome subunit</fullName>
    </submittedName>
</protein>
<evidence type="ECO:0000256" key="6">
    <source>
        <dbReference type="ARBA" id="ARBA00022692"/>
    </source>
</evidence>
<dbReference type="SUPFAM" id="SSF81342">
    <property type="entry name" value="Transmembrane di-heme cytochromes"/>
    <property type="match status" value="1"/>
</dbReference>
<keyword evidence="15" id="KW-1185">Reference proteome</keyword>
<evidence type="ECO:0000256" key="7">
    <source>
        <dbReference type="ARBA" id="ARBA00022723"/>
    </source>
</evidence>